<sequence length="137" mass="14755">MSDAIENLNLAMQRAMAGRPQVGGFPYLAETLRRAGVTRNFWSLPSCQSLYLTQQGPVVMQGTPLVSGMADVPPFDRNALVTALRADQAGASTFPEFLMAAWKAGVVSYDVDFAARTCTYHGASGEKYVEAYPAAEV</sequence>
<gene>
    <name evidence="1" type="ORF">GALL_00860</name>
</gene>
<protein>
    <recommendedName>
        <fullName evidence="2">Phage envelope protein</fullName>
    </recommendedName>
</protein>
<dbReference type="InterPro" id="IPR009833">
    <property type="entry name" value="DUF1398"/>
</dbReference>
<dbReference type="InterPro" id="IPR036696">
    <property type="entry name" value="YdfO-like_sf"/>
</dbReference>
<name>A0A1J5TE78_9ZZZZ</name>
<organism evidence="1">
    <name type="scientific">mine drainage metagenome</name>
    <dbReference type="NCBI Taxonomy" id="410659"/>
    <lineage>
        <taxon>unclassified sequences</taxon>
        <taxon>metagenomes</taxon>
        <taxon>ecological metagenomes</taxon>
    </lineage>
</organism>
<comment type="caution">
    <text evidence="1">The sequence shown here is derived from an EMBL/GenBank/DDBJ whole genome shotgun (WGS) entry which is preliminary data.</text>
</comment>
<dbReference type="SUPFAM" id="SSF160419">
    <property type="entry name" value="YdfO-like"/>
    <property type="match status" value="1"/>
</dbReference>
<reference evidence="1" key="1">
    <citation type="submission" date="2016-10" db="EMBL/GenBank/DDBJ databases">
        <title>Sequence of Gallionella enrichment culture.</title>
        <authorList>
            <person name="Poehlein A."/>
            <person name="Muehling M."/>
            <person name="Daniel R."/>
        </authorList>
    </citation>
    <scope>NUCLEOTIDE SEQUENCE</scope>
</reference>
<dbReference type="Gene3D" id="3.30.1810.10">
    <property type="entry name" value="YdfO-like"/>
    <property type="match status" value="1"/>
</dbReference>
<dbReference type="AlphaFoldDB" id="A0A1J5TE78"/>
<dbReference type="Pfam" id="PF07166">
    <property type="entry name" value="DUF1398"/>
    <property type="match status" value="1"/>
</dbReference>
<dbReference type="EMBL" id="MLJW01000001">
    <property type="protein sequence ID" value="OIR19207.1"/>
    <property type="molecule type" value="Genomic_DNA"/>
</dbReference>
<evidence type="ECO:0000313" key="1">
    <source>
        <dbReference type="EMBL" id="OIR19207.1"/>
    </source>
</evidence>
<evidence type="ECO:0008006" key="2">
    <source>
        <dbReference type="Google" id="ProtNLM"/>
    </source>
</evidence>
<proteinExistence type="predicted"/>
<accession>A0A1J5TE78</accession>